<comment type="subunit">
    <text evidence="3 8">Homodimer and heterodimers.</text>
</comment>
<evidence type="ECO:0000256" key="1">
    <source>
        <dbReference type="ARBA" id="ARBA00004651"/>
    </source>
</evidence>
<evidence type="ECO:0000256" key="4">
    <source>
        <dbReference type="ARBA" id="ARBA00022475"/>
    </source>
</evidence>
<sequence>MSNDPQVINVSESITSVPSAPNVETRPKIPSIEIDAAGVVKKMKRENMLSILSLSLRWSSFVFSFLAFVVMLSNRHGEGINFEEYEEYSYLLAIAIISTVYTAYQGIREVIQFVTKIYTFPQPTFAIIDFVADQVLAYLLISAASAAVPLTNRGRKLDDQGFTIITKFFDMAAASISMAFLAYFTFAISLLISGYKFSTHFVG</sequence>
<keyword evidence="11" id="KW-1185">Reference proteome</keyword>
<comment type="caution">
    <text evidence="8">Lacks conserved residue(s) required for the propagation of feature annotation.</text>
</comment>
<dbReference type="Gramene" id="KGN54424">
    <property type="protein sequence ID" value="KGN54424"/>
    <property type="gene ID" value="Csa_4G314510"/>
</dbReference>
<evidence type="ECO:0000256" key="8">
    <source>
        <dbReference type="RuleBase" id="RU361233"/>
    </source>
</evidence>
<protein>
    <recommendedName>
        <fullName evidence="8">CASP-like protein</fullName>
    </recommendedName>
</protein>
<organism evidence="10 11">
    <name type="scientific">Cucumis sativus</name>
    <name type="common">Cucumber</name>
    <dbReference type="NCBI Taxonomy" id="3659"/>
    <lineage>
        <taxon>Eukaryota</taxon>
        <taxon>Viridiplantae</taxon>
        <taxon>Streptophyta</taxon>
        <taxon>Embryophyta</taxon>
        <taxon>Tracheophyta</taxon>
        <taxon>Spermatophyta</taxon>
        <taxon>Magnoliopsida</taxon>
        <taxon>eudicotyledons</taxon>
        <taxon>Gunneridae</taxon>
        <taxon>Pentapetalae</taxon>
        <taxon>rosids</taxon>
        <taxon>fabids</taxon>
        <taxon>Cucurbitales</taxon>
        <taxon>Cucurbitaceae</taxon>
        <taxon>Benincaseae</taxon>
        <taxon>Cucumis</taxon>
    </lineage>
</organism>
<comment type="similarity">
    <text evidence="2 8">Belongs to the Casparian strip membrane proteins (CASP) family.</text>
</comment>
<feature type="transmembrane region" description="Helical" evidence="8">
    <location>
        <begin position="88"/>
        <end position="104"/>
    </location>
</feature>
<gene>
    <name evidence="10" type="ORF">Csa_4G314510</name>
</gene>
<accession>A0A0A0L029</accession>
<proteinExistence type="inferred from homology"/>
<evidence type="ECO:0000256" key="3">
    <source>
        <dbReference type="ARBA" id="ARBA00011489"/>
    </source>
</evidence>
<dbReference type="OMA" id="HIMYLAF"/>
<dbReference type="PANTHER" id="PTHR33573">
    <property type="entry name" value="CASP-LIKE PROTEIN 4A4"/>
    <property type="match status" value="1"/>
</dbReference>
<evidence type="ECO:0000256" key="6">
    <source>
        <dbReference type="ARBA" id="ARBA00022989"/>
    </source>
</evidence>
<dbReference type="Pfam" id="PF04535">
    <property type="entry name" value="CASP_dom"/>
    <property type="match status" value="1"/>
</dbReference>
<dbReference type="OrthoDB" id="1733081at2759"/>
<reference evidence="10 11" key="2">
    <citation type="journal article" date="2009" name="PLoS ONE">
        <title>An integrated genetic and cytogenetic map of the cucumber genome.</title>
        <authorList>
            <person name="Ren Y."/>
            <person name="Zhang Z."/>
            <person name="Liu J."/>
            <person name="Staub J.E."/>
            <person name="Han Y."/>
            <person name="Cheng Z."/>
            <person name="Li X."/>
            <person name="Lu J."/>
            <person name="Miao H."/>
            <person name="Kang H."/>
            <person name="Xie B."/>
            <person name="Gu X."/>
            <person name="Wang X."/>
            <person name="Du Y."/>
            <person name="Jin W."/>
            <person name="Huang S."/>
        </authorList>
    </citation>
    <scope>NUCLEOTIDE SEQUENCE [LARGE SCALE GENOMIC DNA]</scope>
    <source>
        <strain evidence="11">cv. 9930</strain>
    </source>
</reference>
<dbReference type="InterPro" id="IPR006702">
    <property type="entry name" value="CASP_dom"/>
</dbReference>
<feature type="transmembrane region" description="Helical" evidence="8">
    <location>
        <begin position="168"/>
        <end position="192"/>
    </location>
</feature>
<dbReference type="AlphaFoldDB" id="A0A0A0L029"/>
<keyword evidence="6 8" id="KW-1133">Transmembrane helix</keyword>
<reference evidence="10 11" key="4">
    <citation type="journal article" date="2011" name="BMC Genomics">
        <title>RNA-Seq improves annotation of protein-coding genes in the cucumber genome.</title>
        <authorList>
            <person name="Li Z."/>
            <person name="Zhang Z."/>
            <person name="Yan P."/>
            <person name="Huang S."/>
            <person name="Fei Z."/>
            <person name="Lin K."/>
        </authorList>
    </citation>
    <scope>NUCLEOTIDE SEQUENCE [LARGE SCALE GENOMIC DNA]</scope>
    <source>
        <strain evidence="11">cv. 9930</strain>
    </source>
</reference>
<evidence type="ECO:0000259" key="9">
    <source>
        <dbReference type="Pfam" id="PF04535"/>
    </source>
</evidence>
<name>A0A0A0L029_CUCSA</name>
<comment type="subcellular location">
    <subcellularLocation>
        <location evidence="1 8">Cell membrane</location>
        <topology evidence="1 8">Multi-pass membrane protein</topology>
    </subcellularLocation>
</comment>
<evidence type="ECO:0000256" key="7">
    <source>
        <dbReference type="ARBA" id="ARBA00023136"/>
    </source>
</evidence>
<keyword evidence="7 8" id="KW-0472">Membrane</keyword>
<evidence type="ECO:0000313" key="10">
    <source>
        <dbReference type="EMBL" id="KGN54424.1"/>
    </source>
</evidence>
<keyword evidence="4 8" id="KW-1003">Cell membrane</keyword>
<dbReference type="Proteomes" id="UP000029981">
    <property type="component" value="Chromosome 4"/>
</dbReference>
<dbReference type="KEGG" id="csv:105435372"/>
<dbReference type="STRING" id="3659.A0A0A0L029"/>
<dbReference type="EMBL" id="CM002925">
    <property type="protein sequence ID" value="KGN54424.1"/>
    <property type="molecule type" value="Genomic_DNA"/>
</dbReference>
<evidence type="ECO:0000313" key="11">
    <source>
        <dbReference type="Proteomes" id="UP000029981"/>
    </source>
</evidence>
<feature type="domain" description="Casparian strip membrane protein" evidence="9">
    <location>
        <begin position="48"/>
        <end position="184"/>
    </location>
</feature>
<feature type="transmembrane region" description="Helical" evidence="8">
    <location>
        <begin position="51"/>
        <end position="73"/>
    </location>
</feature>
<reference evidence="10 11" key="3">
    <citation type="journal article" date="2010" name="BMC Genomics">
        <title>Transcriptome sequencing and comparative analysis of cucumber flowers with different sex types.</title>
        <authorList>
            <person name="Guo S."/>
            <person name="Zheng Y."/>
            <person name="Joung J.G."/>
            <person name="Liu S."/>
            <person name="Zhang Z."/>
            <person name="Crasta O.R."/>
            <person name="Sobral B.W."/>
            <person name="Xu Y."/>
            <person name="Huang S."/>
            <person name="Fei Z."/>
        </authorList>
    </citation>
    <scope>NUCLEOTIDE SEQUENCE [LARGE SCALE GENOMIC DNA]</scope>
    <source>
        <strain evidence="11">cv. 9930</strain>
    </source>
</reference>
<evidence type="ECO:0000256" key="2">
    <source>
        <dbReference type="ARBA" id="ARBA00007651"/>
    </source>
</evidence>
<reference evidence="10 11" key="1">
    <citation type="journal article" date="2009" name="Nat. Genet.">
        <title>The genome of the cucumber, Cucumis sativus L.</title>
        <authorList>
            <person name="Huang S."/>
            <person name="Li R."/>
            <person name="Zhang Z."/>
            <person name="Li L."/>
            <person name="Gu X."/>
            <person name="Fan W."/>
            <person name="Lucas W.J."/>
            <person name="Wang X."/>
            <person name="Xie B."/>
            <person name="Ni P."/>
            <person name="Ren Y."/>
            <person name="Zhu H."/>
            <person name="Li J."/>
            <person name="Lin K."/>
            <person name="Jin W."/>
            <person name="Fei Z."/>
            <person name="Li G."/>
            <person name="Staub J."/>
            <person name="Kilian A."/>
            <person name="van der Vossen E.A."/>
            <person name="Wu Y."/>
            <person name="Guo J."/>
            <person name="He J."/>
            <person name="Jia Z."/>
            <person name="Ren Y."/>
            <person name="Tian G."/>
            <person name="Lu Y."/>
            <person name="Ruan J."/>
            <person name="Qian W."/>
            <person name="Wang M."/>
            <person name="Huang Q."/>
            <person name="Li B."/>
            <person name="Xuan Z."/>
            <person name="Cao J."/>
            <person name="Asan"/>
            <person name="Wu Z."/>
            <person name="Zhang J."/>
            <person name="Cai Q."/>
            <person name="Bai Y."/>
            <person name="Zhao B."/>
            <person name="Han Y."/>
            <person name="Li Y."/>
            <person name="Li X."/>
            <person name="Wang S."/>
            <person name="Shi Q."/>
            <person name="Liu S."/>
            <person name="Cho W.K."/>
            <person name="Kim J.Y."/>
            <person name="Xu Y."/>
            <person name="Heller-Uszynska K."/>
            <person name="Miao H."/>
            <person name="Cheng Z."/>
            <person name="Zhang S."/>
            <person name="Wu J."/>
            <person name="Yang Y."/>
            <person name="Kang H."/>
            <person name="Li M."/>
            <person name="Liang H."/>
            <person name="Ren X."/>
            <person name="Shi Z."/>
            <person name="Wen M."/>
            <person name="Jian M."/>
            <person name="Yang H."/>
            <person name="Zhang G."/>
            <person name="Yang Z."/>
            <person name="Chen R."/>
            <person name="Liu S."/>
            <person name="Li J."/>
            <person name="Ma L."/>
            <person name="Liu H."/>
            <person name="Zhou Y."/>
            <person name="Zhao J."/>
            <person name="Fang X."/>
            <person name="Li G."/>
            <person name="Fang L."/>
            <person name="Li Y."/>
            <person name="Liu D."/>
            <person name="Zheng H."/>
            <person name="Zhang Y."/>
            <person name="Qin N."/>
            <person name="Li Z."/>
            <person name="Yang G."/>
            <person name="Yang S."/>
            <person name="Bolund L."/>
            <person name="Kristiansen K."/>
            <person name="Zheng H."/>
            <person name="Li S."/>
            <person name="Zhang X."/>
            <person name="Yang H."/>
            <person name="Wang J."/>
            <person name="Sun R."/>
            <person name="Zhang B."/>
            <person name="Jiang S."/>
            <person name="Wang J."/>
            <person name="Du Y."/>
            <person name="Li S."/>
        </authorList>
    </citation>
    <scope>NUCLEOTIDE SEQUENCE [LARGE SCALE GENOMIC DNA]</scope>
    <source>
        <strain evidence="11">cv. 9930</strain>
    </source>
</reference>
<dbReference type="eggNOG" id="ENOG502RYC3">
    <property type="taxonomic scope" value="Eukaryota"/>
</dbReference>
<dbReference type="PANTHER" id="PTHR33573:SF57">
    <property type="entry name" value="CASP-LIKE PROTEIN 4B1"/>
    <property type="match status" value="1"/>
</dbReference>
<evidence type="ECO:0000256" key="5">
    <source>
        <dbReference type="ARBA" id="ARBA00022692"/>
    </source>
</evidence>
<keyword evidence="5 8" id="KW-0812">Transmembrane</keyword>
<dbReference type="GO" id="GO:0005886">
    <property type="term" value="C:plasma membrane"/>
    <property type="evidence" value="ECO:0007669"/>
    <property type="project" value="UniProtKB-SubCell"/>
</dbReference>